<protein>
    <submittedName>
        <fullName evidence="1">Glycosyltransferase family 4 protein</fullName>
    </submittedName>
</protein>
<dbReference type="Pfam" id="PF13692">
    <property type="entry name" value="Glyco_trans_1_4"/>
    <property type="match status" value="1"/>
</dbReference>
<dbReference type="Proteomes" id="UP001139354">
    <property type="component" value="Unassembled WGS sequence"/>
</dbReference>
<gene>
    <name evidence="1" type="ORF">KEC57_12595</name>
</gene>
<dbReference type="PANTHER" id="PTHR12526">
    <property type="entry name" value="GLYCOSYLTRANSFERASE"/>
    <property type="match status" value="1"/>
</dbReference>
<dbReference type="PANTHER" id="PTHR12526:SF590">
    <property type="entry name" value="ALPHA-MALTOSE-1-PHOSPHATE SYNTHASE"/>
    <property type="match status" value="1"/>
</dbReference>
<evidence type="ECO:0000313" key="1">
    <source>
        <dbReference type="EMBL" id="MCC2033019.1"/>
    </source>
</evidence>
<sequence length="367" mass="40508">MSALPLRPRVLYVRTEGRSTVPREERRRRELSGATQRRILIEESFGFDLLGASDLAALPGWRGRILRRLPAAVALAFEVARRRGDYDVVVTWAEKYSVAVAGVLLWHRHRPRHLAIMDWMSKPVVRIPLRLVRGGVDEILTWSSTQARVATERLGFRAEQIVRIPHPVDDVFFAPADGARRTIFSAGETQRDFATLMYAVHGLEVPTVIAASLVGVFTGFRTRLVDASSMGELPANVEVRAMDAQELRRAYADAAIVVVPLVAADNNAGISVLLEAMSMGRPVIVTRTAGQHDVVVDGVTGLYVPPGDPAALRDAIRRLFDDPAAAEAMGRRARADVLAHHRADDFVARIREVAGMPAERVEEVRRA</sequence>
<dbReference type="AlphaFoldDB" id="A0A9X1LVU2"/>
<dbReference type="Gene3D" id="3.40.50.2000">
    <property type="entry name" value="Glycogen Phosphorylase B"/>
    <property type="match status" value="2"/>
</dbReference>
<comment type="caution">
    <text evidence="1">The sequence shown here is derived from an EMBL/GenBank/DDBJ whole genome shotgun (WGS) entry which is preliminary data.</text>
</comment>
<dbReference type="SUPFAM" id="SSF53756">
    <property type="entry name" value="UDP-Glycosyltransferase/glycogen phosphorylase"/>
    <property type="match status" value="1"/>
</dbReference>
<evidence type="ECO:0000313" key="2">
    <source>
        <dbReference type="Proteomes" id="UP001139354"/>
    </source>
</evidence>
<organism evidence="1 2">
    <name type="scientific">Microbacterium allomyrinae</name>
    <dbReference type="NCBI Taxonomy" id="2830666"/>
    <lineage>
        <taxon>Bacteria</taxon>
        <taxon>Bacillati</taxon>
        <taxon>Actinomycetota</taxon>
        <taxon>Actinomycetes</taxon>
        <taxon>Micrococcales</taxon>
        <taxon>Microbacteriaceae</taxon>
        <taxon>Microbacterium</taxon>
    </lineage>
</organism>
<name>A0A9X1LVU2_9MICO</name>
<keyword evidence="2" id="KW-1185">Reference proteome</keyword>
<dbReference type="CDD" id="cd03801">
    <property type="entry name" value="GT4_PimA-like"/>
    <property type="match status" value="1"/>
</dbReference>
<reference evidence="1" key="1">
    <citation type="submission" date="2021-04" db="EMBL/GenBank/DDBJ databases">
        <title>Microbacterium tenobrionis sp. nov. and Microbacterium allomyrinae sp. nov., isolated from larvae of Tenobrio molitor and Allomyrina dichotoma, respectively.</title>
        <authorList>
            <person name="Lee S.D."/>
        </authorList>
    </citation>
    <scope>NUCLEOTIDE SEQUENCE</scope>
    <source>
        <strain evidence="1">BWT-G7</strain>
    </source>
</reference>
<dbReference type="RefSeq" id="WP_229384987.1">
    <property type="nucleotide sequence ID" value="NZ_JAGTTN010000004.1"/>
</dbReference>
<dbReference type="GO" id="GO:0016757">
    <property type="term" value="F:glycosyltransferase activity"/>
    <property type="evidence" value="ECO:0007669"/>
    <property type="project" value="TreeGrafter"/>
</dbReference>
<dbReference type="EMBL" id="JAGTTN010000004">
    <property type="protein sequence ID" value="MCC2033019.1"/>
    <property type="molecule type" value="Genomic_DNA"/>
</dbReference>
<accession>A0A9X1LVU2</accession>
<proteinExistence type="predicted"/>